<gene>
    <name evidence="1" type="ORF">CROQUDRAFT_650777</name>
</gene>
<evidence type="ECO:0000313" key="2">
    <source>
        <dbReference type="Proteomes" id="UP000886653"/>
    </source>
</evidence>
<comment type="caution">
    <text evidence="1">The sequence shown here is derived from an EMBL/GenBank/DDBJ whole genome shotgun (WGS) entry which is preliminary data.</text>
</comment>
<proteinExistence type="predicted"/>
<accession>A0A9P6TGR9</accession>
<name>A0A9P6TGR9_9BASI</name>
<dbReference type="AlphaFoldDB" id="A0A9P6TGR9"/>
<reference evidence="1" key="1">
    <citation type="submission" date="2013-11" db="EMBL/GenBank/DDBJ databases">
        <title>Genome sequence of the fusiform rust pathogen reveals effectors for host alternation and coevolution with pine.</title>
        <authorList>
            <consortium name="DOE Joint Genome Institute"/>
            <person name="Smith K."/>
            <person name="Pendleton A."/>
            <person name="Kubisiak T."/>
            <person name="Anderson C."/>
            <person name="Salamov A."/>
            <person name="Aerts A."/>
            <person name="Riley R."/>
            <person name="Clum A."/>
            <person name="Lindquist E."/>
            <person name="Ence D."/>
            <person name="Campbell M."/>
            <person name="Kronenberg Z."/>
            <person name="Feau N."/>
            <person name="Dhillon B."/>
            <person name="Hamelin R."/>
            <person name="Burleigh J."/>
            <person name="Smith J."/>
            <person name="Yandell M."/>
            <person name="Nelson C."/>
            <person name="Grigoriev I."/>
            <person name="Davis J."/>
        </authorList>
    </citation>
    <scope>NUCLEOTIDE SEQUENCE</scope>
    <source>
        <strain evidence="1">G11</strain>
    </source>
</reference>
<dbReference type="Proteomes" id="UP000886653">
    <property type="component" value="Unassembled WGS sequence"/>
</dbReference>
<evidence type="ECO:0000313" key="1">
    <source>
        <dbReference type="EMBL" id="KAG0151747.1"/>
    </source>
</evidence>
<protein>
    <submittedName>
        <fullName evidence="1">Uncharacterized protein</fullName>
    </submittedName>
</protein>
<organism evidence="1 2">
    <name type="scientific">Cronartium quercuum f. sp. fusiforme G11</name>
    <dbReference type="NCBI Taxonomy" id="708437"/>
    <lineage>
        <taxon>Eukaryota</taxon>
        <taxon>Fungi</taxon>
        <taxon>Dikarya</taxon>
        <taxon>Basidiomycota</taxon>
        <taxon>Pucciniomycotina</taxon>
        <taxon>Pucciniomycetes</taxon>
        <taxon>Pucciniales</taxon>
        <taxon>Coleosporiaceae</taxon>
        <taxon>Cronartium</taxon>
    </lineage>
</organism>
<sequence>MALLTSAYAMPYANVQETTVPSVVRPHNKNITSVASHEKTPRQKFHPGHFSENVAPQKIDQQMGPRKVVRARPKSKALSMMSRSLTIIVKRLEAVLSLQEVRSLGHNGTETEIEDAKHREDLAHHAVHSSIFSLLRNFSESFDIRSCAFYQG</sequence>
<keyword evidence="2" id="KW-1185">Reference proteome</keyword>
<dbReference type="EMBL" id="MU167211">
    <property type="protein sequence ID" value="KAG0151747.1"/>
    <property type="molecule type" value="Genomic_DNA"/>
</dbReference>